<gene>
    <name evidence="2" type="ORF">Pmani_019591</name>
</gene>
<sequence>MDMDLDKVQGSNAETSCREETETVNVQVKENTDIKHVNEEGIMEEKENEEKGECKEERREKLQNTS</sequence>
<evidence type="ECO:0000313" key="3">
    <source>
        <dbReference type="Proteomes" id="UP001292094"/>
    </source>
</evidence>
<reference evidence="2" key="1">
    <citation type="submission" date="2023-11" db="EMBL/GenBank/DDBJ databases">
        <title>Genome assemblies of two species of porcelain crab, Petrolisthes cinctipes and Petrolisthes manimaculis (Anomura: Porcellanidae).</title>
        <authorList>
            <person name="Angst P."/>
        </authorList>
    </citation>
    <scope>NUCLEOTIDE SEQUENCE</scope>
    <source>
        <strain evidence="2">PB745_02</strain>
        <tissue evidence="2">Gill</tissue>
    </source>
</reference>
<accession>A0AAE1PK33</accession>
<dbReference type="Proteomes" id="UP001292094">
    <property type="component" value="Unassembled WGS sequence"/>
</dbReference>
<dbReference type="EMBL" id="JAWZYT010001848">
    <property type="protein sequence ID" value="KAK4308729.1"/>
    <property type="molecule type" value="Genomic_DNA"/>
</dbReference>
<keyword evidence="3" id="KW-1185">Reference proteome</keyword>
<proteinExistence type="predicted"/>
<comment type="caution">
    <text evidence="2">The sequence shown here is derived from an EMBL/GenBank/DDBJ whole genome shotgun (WGS) entry which is preliminary data.</text>
</comment>
<feature type="region of interest" description="Disordered" evidence="1">
    <location>
        <begin position="1"/>
        <end position="66"/>
    </location>
</feature>
<organism evidence="2 3">
    <name type="scientific">Petrolisthes manimaculis</name>
    <dbReference type="NCBI Taxonomy" id="1843537"/>
    <lineage>
        <taxon>Eukaryota</taxon>
        <taxon>Metazoa</taxon>
        <taxon>Ecdysozoa</taxon>
        <taxon>Arthropoda</taxon>
        <taxon>Crustacea</taxon>
        <taxon>Multicrustacea</taxon>
        <taxon>Malacostraca</taxon>
        <taxon>Eumalacostraca</taxon>
        <taxon>Eucarida</taxon>
        <taxon>Decapoda</taxon>
        <taxon>Pleocyemata</taxon>
        <taxon>Anomura</taxon>
        <taxon>Galatheoidea</taxon>
        <taxon>Porcellanidae</taxon>
        <taxon>Petrolisthes</taxon>
    </lineage>
</organism>
<feature type="compositionally biased region" description="Basic and acidic residues" evidence="1">
    <location>
        <begin position="30"/>
        <end position="66"/>
    </location>
</feature>
<name>A0AAE1PK33_9EUCA</name>
<dbReference type="AlphaFoldDB" id="A0AAE1PK33"/>
<evidence type="ECO:0000256" key="1">
    <source>
        <dbReference type="SAM" id="MobiDB-lite"/>
    </source>
</evidence>
<evidence type="ECO:0000313" key="2">
    <source>
        <dbReference type="EMBL" id="KAK4308729.1"/>
    </source>
</evidence>
<protein>
    <submittedName>
        <fullName evidence="2">Uncharacterized protein</fullName>
    </submittedName>
</protein>